<evidence type="ECO:0000313" key="1">
    <source>
        <dbReference type="EMBL" id="KAJ4437836.1"/>
    </source>
</evidence>
<sequence>MAGLCEGGNESPGSLKASRNQAAANKFSSHLWYLVPETVVLSLFDDYVPTAVKTYMAQVILEATKVKKKEKKKTN</sequence>
<accession>A0ABQ8SVT9</accession>
<keyword evidence="2" id="KW-1185">Reference proteome</keyword>
<dbReference type="EMBL" id="JAJSOF020000019">
    <property type="protein sequence ID" value="KAJ4437836.1"/>
    <property type="molecule type" value="Genomic_DNA"/>
</dbReference>
<reference evidence="1 2" key="1">
    <citation type="journal article" date="2022" name="Allergy">
        <title>Genome assembly and annotation of Periplaneta americana reveal a comprehensive cockroach allergen profile.</title>
        <authorList>
            <person name="Wang L."/>
            <person name="Xiong Q."/>
            <person name="Saelim N."/>
            <person name="Wang L."/>
            <person name="Nong W."/>
            <person name="Wan A.T."/>
            <person name="Shi M."/>
            <person name="Liu X."/>
            <person name="Cao Q."/>
            <person name="Hui J.H.L."/>
            <person name="Sookrung N."/>
            <person name="Leung T.F."/>
            <person name="Tungtrongchitr A."/>
            <person name="Tsui S.K.W."/>
        </authorList>
    </citation>
    <scope>NUCLEOTIDE SEQUENCE [LARGE SCALE GENOMIC DNA]</scope>
    <source>
        <strain evidence="1">PWHHKU_190912</strain>
    </source>
</reference>
<name>A0ABQ8SVT9_PERAM</name>
<comment type="caution">
    <text evidence="1">The sequence shown here is derived from an EMBL/GenBank/DDBJ whole genome shotgun (WGS) entry which is preliminary data.</text>
</comment>
<dbReference type="Proteomes" id="UP001148838">
    <property type="component" value="Unassembled WGS sequence"/>
</dbReference>
<gene>
    <name evidence="1" type="ORF">ANN_13774</name>
</gene>
<evidence type="ECO:0000313" key="2">
    <source>
        <dbReference type="Proteomes" id="UP001148838"/>
    </source>
</evidence>
<protein>
    <submittedName>
        <fullName evidence="1">Uncharacterized protein</fullName>
    </submittedName>
</protein>
<proteinExistence type="predicted"/>
<organism evidence="1 2">
    <name type="scientific">Periplaneta americana</name>
    <name type="common">American cockroach</name>
    <name type="synonym">Blatta americana</name>
    <dbReference type="NCBI Taxonomy" id="6978"/>
    <lineage>
        <taxon>Eukaryota</taxon>
        <taxon>Metazoa</taxon>
        <taxon>Ecdysozoa</taxon>
        <taxon>Arthropoda</taxon>
        <taxon>Hexapoda</taxon>
        <taxon>Insecta</taxon>
        <taxon>Pterygota</taxon>
        <taxon>Neoptera</taxon>
        <taxon>Polyneoptera</taxon>
        <taxon>Dictyoptera</taxon>
        <taxon>Blattodea</taxon>
        <taxon>Blattoidea</taxon>
        <taxon>Blattidae</taxon>
        <taxon>Blattinae</taxon>
        <taxon>Periplaneta</taxon>
    </lineage>
</organism>